<accession>A0ABY0IK18</accession>
<organism evidence="1 2">
    <name type="scientific">Halobacteriovorax vibrionivorans</name>
    <dbReference type="NCBI Taxonomy" id="2152716"/>
    <lineage>
        <taxon>Bacteria</taxon>
        <taxon>Pseudomonadati</taxon>
        <taxon>Bdellovibrionota</taxon>
        <taxon>Bacteriovoracia</taxon>
        <taxon>Bacteriovoracales</taxon>
        <taxon>Halobacteriovoraceae</taxon>
        <taxon>Halobacteriovorax</taxon>
    </lineage>
</organism>
<gene>
    <name evidence="1" type="ORF">DAY19_00020</name>
</gene>
<proteinExistence type="predicted"/>
<keyword evidence="2" id="KW-1185">Reference proteome</keyword>
<protein>
    <submittedName>
        <fullName evidence="1">Uncharacterized protein</fullName>
    </submittedName>
</protein>
<reference evidence="2" key="1">
    <citation type="journal article" date="2019" name="Int. J. Syst. Evol. Microbiol.">
        <title>Halobacteriovorax valvorus sp. nov., a novel prokaryotic predator isolated from coastal seawater of China.</title>
        <authorList>
            <person name="Chen M.-X."/>
        </authorList>
    </citation>
    <scope>NUCLEOTIDE SEQUENCE [LARGE SCALE GENOMIC DNA]</scope>
    <source>
        <strain evidence="2">BL9</strain>
    </source>
</reference>
<dbReference type="EMBL" id="QDKL01000001">
    <property type="protein sequence ID" value="RZF22186.1"/>
    <property type="molecule type" value="Genomic_DNA"/>
</dbReference>
<dbReference type="Proteomes" id="UP000443582">
    <property type="component" value="Unassembled WGS sequence"/>
</dbReference>
<name>A0ABY0IK18_9BACT</name>
<evidence type="ECO:0000313" key="2">
    <source>
        <dbReference type="Proteomes" id="UP000443582"/>
    </source>
</evidence>
<dbReference type="RefSeq" id="WP_114705130.1">
    <property type="nucleotide sequence ID" value="NZ_QDKL01000001.1"/>
</dbReference>
<sequence>MKSLIIGLSIITSLTSSALGVDFDKNLDIAIRKAAIATDLKFNCRGSLQENKLSSLCDQTIRDAIEEGFSDQEIVDSIMRVPNRGDEREALQFEGIEEAIEEVYRSM</sequence>
<comment type="caution">
    <text evidence="1">The sequence shown here is derived from an EMBL/GenBank/DDBJ whole genome shotgun (WGS) entry which is preliminary data.</text>
</comment>
<evidence type="ECO:0000313" key="1">
    <source>
        <dbReference type="EMBL" id="RZF22186.1"/>
    </source>
</evidence>